<dbReference type="PANTHER" id="PTHR37306">
    <property type="entry name" value="COLICIN V PRODUCTION PROTEIN"/>
    <property type="match status" value="1"/>
</dbReference>
<feature type="transmembrane region" description="Helical" evidence="5">
    <location>
        <begin position="6"/>
        <end position="22"/>
    </location>
</feature>
<reference evidence="6" key="1">
    <citation type="journal article" date="2014" name="Int. J. Syst. Evol. Microbiol.">
        <title>Complete genome sequence of Corynebacterium casei LMG S-19264T (=DSM 44701T), isolated from a smear-ripened cheese.</title>
        <authorList>
            <consortium name="US DOE Joint Genome Institute (JGI-PGF)"/>
            <person name="Walter F."/>
            <person name="Albersmeier A."/>
            <person name="Kalinowski J."/>
            <person name="Ruckert C."/>
        </authorList>
    </citation>
    <scope>NUCLEOTIDE SEQUENCE</scope>
    <source>
        <strain evidence="6">CGMCC 1.12777</strain>
    </source>
</reference>
<comment type="subcellular location">
    <subcellularLocation>
        <location evidence="1">Membrane</location>
        <topology evidence="1">Multi-pass membrane protein</topology>
    </subcellularLocation>
</comment>
<feature type="transmembrane region" description="Helical" evidence="5">
    <location>
        <begin position="96"/>
        <end position="123"/>
    </location>
</feature>
<evidence type="ECO:0000256" key="3">
    <source>
        <dbReference type="ARBA" id="ARBA00022989"/>
    </source>
</evidence>
<organism evidence="6 7">
    <name type="scientific">Pullulanibacillus pueri</name>
    <dbReference type="NCBI Taxonomy" id="1437324"/>
    <lineage>
        <taxon>Bacteria</taxon>
        <taxon>Bacillati</taxon>
        <taxon>Bacillota</taxon>
        <taxon>Bacilli</taxon>
        <taxon>Bacillales</taxon>
        <taxon>Sporolactobacillaceae</taxon>
        <taxon>Pullulanibacillus</taxon>
    </lineage>
</organism>
<gene>
    <name evidence="6" type="ORF">GCM10007096_25210</name>
</gene>
<keyword evidence="4 5" id="KW-0472">Membrane</keyword>
<dbReference type="AlphaFoldDB" id="A0A8J2ZXJ6"/>
<sequence>MVLQIIHLTGFVVAYIVAFLYYDKLSPILKLWIPFPDETSNNFFATLSHASLESAFYRAIAFVIIFIAVKIVWQILGSMLDFLADLPILRTVNRWLGGLFGFVEIYLVVFILLFIGAIAPYAGMDKMIDHSYMAHLMVENTPYLSNKLQNLWMELSDSSLLQ</sequence>
<reference evidence="6" key="2">
    <citation type="submission" date="2020-09" db="EMBL/GenBank/DDBJ databases">
        <authorList>
            <person name="Sun Q."/>
            <person name="Zhou Y."/>
        </authorList>
    </citation>
    <scope>NUCLEOTIDE SEQUENCE</scope>
    <source>
        <strain evidence="6">CGMCC 1.12777</strain>
    </source>
</reference>
<dbReference type="PANTHER" id="PTHR37306:SF1">
    <property type="entry name" value="COLICIN V PRODUCTION PROTEIN"/>
    <property type="match status" value="1"/>
</dbReference>
<keyword evidence="3 5" id="KW-1133">Transmembrane helix</keyword>
<dbReference type="InterPro" id="IPR003825">
    <property type="entry name" value="Colicin-V_CvpA"/>
</dbReference>
<comment type="caution">
    <text evidence="6">The sequence shown here is derived from an EMBL/GenBank/DDBJ whole genome shotgun (WGS) entry which is preliminary data.</text>
</comment>
<feature type="transmembrane region" description="Helical" evidence="5">
    <location>
        <begin position="55"/>
        <end position="76"/>
    </location>
</feature>
<dbReference type="GO" id="GO:0009403">
    <property type="term" value="P:toxin biosynthetic process"/>
    <property type="evidence" value="ECO:0007669"/>
    <property type="project" value="InterPro"/>
</dbReference>
<dbReference type="EMBL" id="BMFV01000018">
    <property type="protein sequence ID" value="GGH83742.1"/>
    <property type="molecule type" value="Genomic_DNA"/>
</dbReference>
<proteinExistence type="predicted"/>
<protein>
    <submittedName>
        <fullName evidence="6">Colicin V production protein</fullName>
    </submittedName>
</protein>
<evidence type="ECO:0000256" key="5">
    <source>
        <dbReference type="SAM" id="Phobius"/>
    </source>
</evidence>
<keyword evidence="2 5" id="KW-0812">Transmembrane</keyword>
<evidence type="ECO:0000313" key="7">
    <source>
        <dbReference type="Proteomes" id="UP000656813"/>
    </source>
</evidence>
<keyword evidence="7" id="KW-1185">Reference proteome</keyword>
<evidence type="ECO:0000256" key="2">
    <source>
        <dbReference type="ARBA" id="ARBA00022692"/>
    </source>
</evidence>
<evidence type="ECO:0000313" key="6">
    <source>
        <dbReference type="EMBL" id="GGH83742.1"/>
    </source>
</evidence>
<evidence type="ECO:0000256" key="4">
    <source>
        <dbReference type="ARBA" id="ARBA00023136"/>
    </source>
</evidence>
<evidence type="ECO:0000256" key="1">
    <source>
        <dbReference type="ARBA" id="ARBA00004141"/>
    </source>
</evidence>
<dbReference type="GO" id="GO:0016020">
    <property type="term" value="C:membrane"/>
    <property type="evidence" value="ECO:0007669"/>
    <property type="project" value="UniProtKB-SubCell"/>
</dbReference>
<dbReference type="Pfam" id="PF02674">
    <property type="entry name" value="Colicin_V"/>
    <property type="match status" value="1"/>
</dbReference>
<accession>A0A8J2ZXJ6</accession>
<dbReference type="Proteomes" id="UP000656813">
    <property type="component" value="Unassembled WGS sequence"/>
</dbReference>
<name>A0A8J2ZXJ6_9BACL</name>